<comment type="subcellular location">
    <subcellularLocation>
        <location evidence="1">Cell membrane</location>
        <topology evidence="1">Multi-pass membrane protein</topology>
    </subcellularLocation>
</comment>
<keyword evidence="4" id="KW-1003">Cell membrane</keyword>
<reference evidence="11 12" key="1">
    <citation type="submission" date="2014-07" db="EMBL/GenBank/DDBJ databases">
        <title>Draft genome sequence of Thalassospira tepidiphila 1-1B.</title>
        <authorList>
            <person name="Lai Q."/>
            <person name="Shao Z."/>
        </authorList>
    </citation>
    <scope>NUCLEOTIDE SEQUENCE [LARGE SCALE GENOMIC DNA]</scope>
    <source>
        <strain evidence="11 12">MCCC 1A03514</strain>
    </source>
</reference>
<dbReference type="Pfam" id="PF07690">
    <property type="entry name" value="MFS_1"/>
    <property type="match status" value="2"/>
</dbReference>
<organism evidence="11 12">
    <name type="scientific">Thalassospira tepidiphila MCCC 1A03514</name>
    <dbReference type="NCBI Taxonomy" id="1177930"/>
    <lineage>
        <taxon>Bacteria</taxon>
        <taxon>Pseudomonadati</taxon>
        <taxon>Pseudomonadota</taxon>
        <taxon>Alphaproteobacteria</taxon>
        <taxon>Rhodospirillales</taxon>
        <taxon>Thalassospiraceae</taxon>
        <taxon>Thalassospira</taxon>
    </lineage>
</organism>
<keyword evidence="5 11" id="KW-0762">Sugar transport</keyword>
<evidence type="ECO:0000256" key="9">
    <source>
        <dbReference type="SAM" id="Phobius"/>
    </source>
</evidence>
<feature type="transmembrane region" description="Helical" evidence="9">
    <location>
        <begin position="94"/>
        <end position="114"/>
    </location>
</feature>
<accession>A0A853KXA9</accession>
<evidence type="ECO:0000313" key="12">
    <source>
        <dbReference type="Proteomes" id="UP000094009"/>
    </source>
</evidence>
<protein>
    <submittedName>
        <fullName evidence="11">Sugar transporter</fullName>
    </submittedName>
</protein>
<keyword evidence="6 9" id="KW-0812">Transmembrane</keyword>
<feature type="transmembrane region" description="Helical" evidence="9">
    <location>
        <begin position="264"/>
        <end position="288"/>
    </location>
</feature>
<dbReference type="Proteomes" id="UP000094009">
    <property type="component" value="Unassembled WGS sequence"/>
</dbReference>
<feature type="transmembrane region" description="Helical" evidence="9">
    <location>
        <begin position="64"/>
        <end position="82"/>
    </location>
</feature>
<dbReference type="Gene3D" id="1.20.1250.20">
    <property type="entry name" value="MFS general substrate transporter like domains"/>
    <property type="match status" value="2"/>
</dbReference>
<keyword evidence="7 9" id="KW-1133">Transmembrane helix</keyword>
<comment type="similarity">
    <text evidence="2">Belongs to the major facilitator superfamily. Set transporter family.</text>
</comment>
<dbReference type="PROSITE" id="PS50850">
    <property type="entry name" value="MFS"/>
    <property type="match status" value="1"/>
</dbReference>
<dbReference type="PANTHER" id="PTHR23535">
    <property type="entry name" value="SUGAR EFFLUX TRANSPORTER A-RELATED"/>
    <property type="match status" value="1"/>
</dbReference>
<evidence type="ECO:0000256" key="6">
    <source>
        <dbReference type="ARBA" id="ARBA00022692"/>
    </source>
</evidence>
<evidence type="ECO:0000313" key="11">
    <source>
        <dbReference type="EMBL" id="OAZ08584.1"/>
    </source>
</evidence>
<feature type="transmembrane region" description="Helical" evidence="9">
    <location>
        <begin position="191"/>
        <end position="213"/>
    </location>
</feature>
<evidence type="ECO:0000259" key="10">
    <source>
        <dbReference type="PROSITE" id="PS50850"/>
    </source>
</evidence>
<proteinExistence type="inferred from homology"/>
<feature type="transmembrane region" description="Helical" evidence="9">
    <location>
        <begin position="233"/>
        <end position="258"/>
    </location>
</feature>
<evidence type="ECO:0000256" key="8">
    <source>
        <dbReference type="ARBA" id="ARBA00023136"/>
    </source>
</evidence>
<evidence type="ECO:0000256" key="4">
    <source>
        <dbReference type="ARBA" id="ARBA00022475"/>
    </source>
</evidence>
<dbReference type="InterPro" id="IPR036259">
    <property type="entry name" value="MFS_trans_sf"/>
</dbReference>
<dbReference type="PANTHER" id="PTHR23535:SF2">
    <property type="entry name" value="SUGAR EFFLUX TRANSPORTER A-RELATED"/>
    <property type="match status" value="1"/>
</dbReference>
<feature type="transmembrane region" description="Helical" evidence="9">
    <location>
        <begin position="323"/>
        <end position="345"/>
    </location>
</feature>
<comment type="caution">
    <text evidence="11">The sequence shown here is derived from an EMBL/GenBank/DDBJ whole genome shotgun (WGS) entry which is preliminary data.</text>
</comment>
<feature type="transmembrane region" description="Helical" evidence="9">
    <location>
        <begin position="388"/>
        <end position="405"/>
    </location>
</feature>
<keyword evidence="3" id="KW-0813">Transport</keyword>
<feature type="transmembrane region" description="Helical" evidence="9">
    <location>
        <begin position="165"/>
        <end position="185"/>
    </location>
</feature>
<dbReference type="AlphaFoldDB" id="A0A853KXA9"/>
<dbReference type="RefSeq" id="WP_083997144.1">
    <property type="nucleotide sequence ID" value="NZ_JPVZ01000008.1"/>
</dbReference>
<sequence>MQGDGAGNGVSDVGAGQKAGLSPIMAVLDRYPFLVLGLLLVGAFASSSAAPLAGLYVVEGLGQAPWKLSLVAIVQVCVTLIVNRTFGRAIDRAVPVKFLLVTSILCFGIGMTLLGLFQIYWVYLGIASILLGIGSGALSVMYSFGRLFAEQTGRDVVKFNGFLRMQTSLGWMVGPAASLSFYGVYGFAPTYYAIAGLAAIWCVTCLVIVPGAFKTHHPNSLKTGQKVPFNFGLLSACVPVFFIGAANVVFVSAMPLYFSTELGLVASSAGFALTVKCFVEVVVIYFCATLIKRVGERKGMLIAALLGAVFFGLIYHATTLVDVLALATLDGIYYGIFAGISMTFVQNFATDQPGVATSYYVSTLFVGGLIGNLLTGVVASAFDFQTTVLMACSFAFVGAVVLAVMRDAKHSATVRQGS</sequence>
<dbReference type="GO" id="GO:0005886">
    <property type="term" value="C:plasma membrane"/>
    <property type="evidence" value="ECO:0007669"/>
    <property type="project" value="UniProtKB-SubCell"/>
</dbReference>
<dbReference type="EMBL" id="JPVZ01000008">
    <property type="protein sequence ID" value="OAZ08584.1"/>
    <property type="molecule type" value="Genomic_DNA"/>
</dbReference>
<evidence type="ECO:0000256" key="7">
    <source>
        <dbReference type="ARBA" id="ARBA00022989"/>
    </source>
</evidence>
<dbReference type="GO" id="GO:0022857">
    <property type="term" value="F:transmembrane transporter activity"/>
    <property type="evidence" value="ECO:0007669"/>
    <property type="project" value="InterPro"/>
</dbReference>
<dbReference type="InterPro" id="IPR020846">
    <property type="entry name" value="MFS_dom"/>
</dbReference>
<evidence type="ECO:0000256" key="1">
    <source>
        <dbReference type="ARBA" id="ARBA00004651"/>
    </source>
</evidence>
<gene>
    <name evidence="11" type="ORF">TH4_16655</name>
</gene>
<feature type="transmembrane region" description="Helical" evidence="9">
    <location>
        <begin position="33"/>
        <end position="58"/>
    </location>
</feature>
<dbReference type="InterPro" id="IPR011701">
    <property type="entry name" value="MFS"/>
</dbReference>
<feature type="transmembrane region" description="Helical" evidence="9">
    <location>
        <begin position="120"/>
        <end position="144"/>
    </location>
</feature>
<evidence type="ECO:0000256" key="3">
    <source>
        <dbReference type="ARBA" id="ARBA00022448"/>
    </source>
</evidence>
<name>A0A853KXA9_9PROT</name>
<evidence type="ECO:0000256" key="2">
    <source>
        <dbReference type="ARBA" id="ARBA00006523"/>
    </source>
</evidence>
<feature type="transmembrane region" description="Helical" evidence="9">
    <location>
        <begin position="300"/>
        <end position="317"/>
    </location>
</feature>
<feature type="transmembrane region" description="Helical" evidence="9">
    <location>
        <begin position="357"/>
        <end position="382"/>
    </location>
</feature>
<dbReference type="SUPFAM" id="SSF103473">
    <property type="entry name" value="MFS general substrate transporter"/>
    <property type="match status" value="1"/>
</dbReference>
<feature type="domain" description="Major facilitator superfamily (MFS) profile" evidence="10">
    <location>
        <begin position="233"/>
        <end position="418"/>
    </location>
</feature>
<keyword evidence="8 9" id="KW-0472">Membrane</keyword>
<evidence type="ECO:0000256" key="5">
    <source>
        <dbReference type="ARBA" id="ARBA00022597"/>
    </source>
</evidence>